<evidence type="ECO:0000313" key="5">
    <source>
        <dbReference type="Proteomes" id="UP001501020"/>
    </source>
</evidence>
<dbReference type="Pfam" id="PF08327">
    <property type="entry name" value="AHSA1"/>
    <property type="match status" value="1"/>
</dbReference>
<dbReference type="CDD" id="cd07814">
    <property type="entry name" value="SRPBCC_CalC_Aha1-like"/>
    <property type="match status" value="1"/>
</dbReference>
<sequence length="223" mass="24057">MNAGQDHTRLGDLVPPTMVPTICLCCPDSRTNSLGRAPTSPSTASTDGFAYTLTRTLGAPVAEAWSACTDAAQYDRWAGAEDVVPNVRPGGDRVPLTGVYTEVVEHERLVMGMHVPGRAEPVLMTAEFTPSATAPRSACPSSSTPPPTATRQKSAPDRDRSSGSPRHKGLPRTNRRGRPSRAGMVFGTRSKGVRAVGWRWRTGPPLQSQGRLRRRFAMDFVHP</sequence>
<comment type="similarity">
    <text evidence="1">Belongs to the AHA1 family.</text>
</comment>
<evidence type="ECO:0000313" key="4">
    <source>
        <dbReference type="EMBL" id="GAA2151353.1"/>
    </source>
</evidence>
<evidence type="ECO:0000256" key="2">
    <source>
        <dbReference type="SAM" id="MobiDB-lite"/>
    </source>
</evidence>
<proteinExistence type="inferred from homology"/>
<dbReference type="SUPFAM" id="SSF55961">
    <property type="entry name" value="Bet v1-like"/>
    <property type="match status" value="1"/>
</dbReference>
<dbReference type="InterPro" id="IPR013538">
    <property type="entry name" value="ASHA1/2-like_C"/>
</dbReference>
<name>A0ABN3A0E7_9ACTN</name>
<dbReference type="InterPro" id="IPR023393">
    <property type="entry name" value="START-like_dom_sf"/>
</dbReference>
<dbReference type="Gene3D" id="3.30.530.20">
    <property type="match status" value="1"/>
</dbReference>
<keyword evidence="5" id="KW-1185">Reference proteome</keyword>
<feature type="domain" description="Activator of Hsp90 ATPase homologue 1/2-like C-terminal" evidence="3">
    <location>
        <begin position="59"/>
        <end position="130"/>
    </location>
</feature>
<comment type="caution">
    <text evidence="4">The sequence shown here is derived from an EMBL/GenBank/DDBJ whole genome shotgun (WGS) entry which is preliminary data.</text>
</comment>
<feature type="compositionally biased region" description="Low complexity" evidence="2">
    <location>
        <begin position="130"/>
        <end position="142"/>
    </location>
</feature>
<feature type="region of interest" description="Disordered" evidence="2">
    <location>
        <begin position="130"/>
        <end position="188"/>
    </location>
</feature>
<reference evidence="4 5" key="1">
    <citation type="journal article" date="2019" name="Int. J. Syst. Evol. Microbiol.">
        <title>The Global Catalogue of Microorganisms (GCM) 10K type strain sequencing project: providing services to taxonomists for standard genome sequencing and annotation.</title>
        <authorList>
            <consortium name="The Broad Institute Genomics Platform"/>
            <consortium name="The Broad Institute Genome Sequencing Center for Infectious Disease"/>
            <person name="Wu L."/>
            <person name="Ma J."/>
        </authorList>
    </citation>
    <scope>NUCLEOTIDE SEQUENCE [LARGE SCALE GENOMIC DNA]</scope>
    <source>
        <strain evidence="4 5">JCM 13850</strain>
    </source>
</reference>
<gene>
    <name evidence="4" type="ORF">GCM10009727_56330</name>
</gene>
<dbReference type="Proteomes" id="UP001501020">
    <property type="component" value="Unassembled WGS sequence"/>
</dbReference>
<protein>
    <recommendedName>
        <fullName evidence="3">Activator of Hsp90 ATPase homologue 1/2-like C-terminal domain-containing protein</fullName>
    </recommendedName>
</protein>
<accession>A0ABN3A0E7</accession>
<dbReference type="RefSeq" id="WP_407061518.1">
    <property type="nucleotide sequence ID" value="NZ_BAAAMR010000057.1"/>
</dbReference>
<dbReference type="EMBL" id="BAAAMR010000057">
    <property type="protein sequence ID" value="GAA2151353.1"/>
    <property type="molecule type" value="Genomic_DNA"/>
</dbReference>
<feature type="compositionally biased region" description="Basic residues" evidence="2">
    <location>
        <begin position="165"/>
        <end position="179"/>
    </location>
</feature>
<evidence type="ECO:0000259" key="3">
    <source>
        <dbReference type="Pfam" id="PF08327"/>
    </source>
</evidence>
<evidence type="ECO:0000256" key="1">
    <source>
        <dbReference type="ARBA" id="ARBA00006817"/>
    </source>
</evidence>
<organism evidence="4 5">
    <name type="scientific">Actinomadura napierensis</name>
    <dbReference type="NCBI Taxonomy" id="267854"/>
    <lineage>
        <taxon>Bacteria</taxon>
        <taxon>Bacillati</taxon>
        <taxon>Actinomycetota</taxon>
        <taxon>Actinomycetes</taxon>
        <taxon>Streptosporangiales</taxon>
        <taxon>Thermomonosporaceae</taxon>
        <taxon>Actinomadura</taxon>
    </lineage>
</organism>